<evidence type="ECO:0000313" key="1">
    <source>
        <dbReference type="Proteomes" id="UP000887565"/>
    </source>
</evidence>
<evidence type="ECO:0000313" key="2">
    <source>
        <dbReference type="WBParaSite" id="nRc.2.0.1.t21094-RA"/>
    </source>
</evidence>
<protein>
    <submittedName>
        <fullName evidence="2">Uncharacterized protein</fullName>
    </submittedName>
</protein>
<dbReference type="Proteomes" id="UP000887565">
    <property type="component" value="Unplaced"/>
</dbReference>
<keyword evidence="1" id="KW-1185">Reference proteome</keyword>
<accession>A0A915J5M6</accession>
<organism evidence="1 2">
    <name type="scientific">Romanomermis culicivorax</name>
    <name type="common">Nematode worm</name>
    <dbReference type="NCBI Taxonomy" id="13658"/>
    <lineage>
        <taxon>Eukaryota</taxon>
        <taxon>Metazoa</taxon>
        <taxon>Ecdysozoa</taxon>
        <taxon>Nematoda</taxon>
        <taxon>Enoplea</taxon>
        <taxon>Dorylaimia</taxon>
        <taxon>Mermithida</taxon>
        <taxon>Mermithoidea</taxon>
        <taxon>Mermithidae</taxon>
        <taxon>Romanomermis</taxon>
    </lineage>
</organism>
<dbReference type="AlphaFoldDB" id="A0A915J5M6"/>
<sequence>RFCLPKLRLRSFPNELSVLVDQTNQIDASALCCKMLQFLTMSTVFGHYWQLFRGFTVNLEIVENTIMDVRLGIV</sequence>
<proteinExistence type="predicted"/>
<dbReference type="WBParaSite" id="nRc.2.0.1.t21094-RA">
    <property type="protein sequence ID" value="nRc.2.0.1.t21094-RA"/>
    <property type="gene ID" value="nRc.2.0.1.g21094"/>
</dbReference>
<reference evidence="2" key="1">
    <citation type="submission" date="2022-11" db="UniProtKB">
        <authorList>
            <consortium name="WormBaseParasite"/>
        </authorList>
    </citation>
    <scope>IDENTIFICATION</scope>
</reference>
<name>A0A915J5M6_ROMCU</name>